<evidence type="ECO:0000313" key="3">
    <source>
        <dbReference type="Proteomes" id="UP000639338"/>
    </source>
</evidence>
<dbReference type="GO" id="GO:0005737">
    <property type="term" value="C:cytoplasm"/>
    <property type="evidence" value="ECO:0007669"/>
    <property type="project" value="TreeGrafter"/>
</dbReference>
<dbReference type="Proteomes" id="UP000639338">
    <property type="component" value="Unassembled WGS sequence"/>
</dbReference>
<evidence type="ECO:0000313" key="2">
    <source>
        <dbReference type="EMBL" id="KAF7987540.1"/>
    </source>
</evidence>
<name>A0A834XIT5_APHGI</name>
<sequence length="359" mass="40763">MFLNISKTLVNSISIKTFKTIKHFHSTMSNITIGTHNGCFHCDEALACFMLKQLPVYKDATIVRSRDLKVLDTCDIVVDVGGVYDHSKKRYDHHMREFNETAETVMKKSDCNWDIKLSSAGLIYCHYGHDIIRKIVPEILDEDDIHIIFKNVYGSLIKEIDAIDNGVPMFDGEPKYRIVTNVGSRVSSLNPKWNSVDVNEDEQFLKAVKLVGEEFIEFIEYAARVWLPARSLVKSAVDKRFEIDPSGEIMELSRPLPWKDFYFDLQNELKLEPTVKYVIFQDNSNSSWRVQGIPVALGSFVCQLFLPKDWAGLRDAELSKVSGIEGCVFVHSGRFIGGNLTRDGALQMAKKALEIGKNN</sequence>
<organism evidence="2 3">
    <name type="scientific">Aphidius gifuensis</name>
    <name type="common">Parasitoid wasp</name>
    <dbReference type="NCBI Taxonomy" id="684658"/>
    <lineage>
        <taxon>Eukaryota</taxon>
        <taxon>Metazoa</taxon>
        <taxon>Ecdysozoa</taxon>
        <taxon>Arthropoda</taxon>
        <taxon>Hexapoda</taxon>
        <taxon>Insecta</taxon>
        <taxon>Pterygota</taxon>
        <taxon>Neoptera</taxon>
        <taxon>Endopterygota</taxon>
        <taxon>Hymenoptera</taxon>
        <taxon>Apocrita</taxon>
        <taxon>Ichneumonoidea</taxon>
        <taxon>Braconidae</taxon>
        <taxon>Aphidiinae</taxon>
        <taxon>Aphidius</taxon>
    </lineage>
</organism>
<proteinExistence type="inferred from homology"/>
<keyword evidence="3" id="KW-1185">Reference proteome</keyword>
<dbReference type="PANTHER" id="PTHR11215:SF1">
    <property type="entry name" value="MYG1 EXONUCLEASE"/>
    <property type="match status" value="1"/>
</dbReference>
<dbReference type="Pfam" id="PF03690">
    <property type="entry name" value="MYG1_exonuc"/>
    <property type="match status" value="1"/>
</dbReference>
<dbReference type="GO" id="GO:0005634">
    <property type="term" value="C:nucleus"/>
    <property type="evidence" value="ECO:0007669"/>
    <property type="project" value="TreeGrafter"/>
</dbReference>
<reference evidence="2 3" key="1">
    <citation type="submission" date="2020-08" db="EMBL/GenBank/DDBJ databases">
        <title>Aphidius gifuensis genome sequencing and assembly.</title>
        <authorList>
            <person name="Du Z."/>
        </authorList>
    </citation>
    <scope>NUCLEOTIDE SEQUENCE [LARGE SCALE GENOMIC DNA]</scope>
    <source>
        <strain evidence="2">YNYX2018</strain>
        <tissue evidence="2">Adults</tissue>
    </source>
</reference>
<gene>
    <name evidence="2" type="ORF">HCN44_003302</name>
</gene>
<evidence type="ECO:0000256" key="1">
    <source>
        <dbReference type="ARBA" id="ARBA00010105"/>
    </source>
</evidence>
<dbReference type="InterPro" id="IPR003226">
    <property type="entry name" value="MYG1_exonuclease"/>
</dbReference>
<comment type="similarity">
    <text evidence="1">Belongs to the MYG1 family.</text>
</comment>
<dbReference type="AlphaFoldDB" id="A0A834XIT5"/>
<dbReference type="EMBL" id="JACMRX010000006">
    <property type="protein sequence ID" value="KAF7987540.1"/>
    <property type="molecule type" value="Genomic_DNA"/>
</dbReference>
<protein>
    <submittedName>
        <fullName evidence="2">Uncharacterized protein</fullName>
    </submittedName>
</protein>
<comment type="caution">
    <text evidence="2">The sequence shown here is derived from an EMBL/GenBank/DDBJ whole genome shotgun (WGS) entry which is preliminary data.</text>
</comment>
<accession>A0A834XIT5</accession>
<dbReference type="PANTHER" id="PTHR11215">
    <property type="entry name" value="METAL DEPENDENT HYDROLASE - RELATED"/>
    <property type="match status" value="1"/>
</dbReference>
<dbReference type="OrthoDB" id="10265310at2759"/>